<keyword evidence="5 6" id="KW-0009">Actin-binding</keyword>
<dbReference type="Gene3D" id="3.40.850.10">
    <property type="entry name" value="Kinesin motor domain"/>
    <property type="match status" value="1"/>
</dbReference>
<keyword evidence="12" id="KW-1185">Reference proteome</keyword>
<dbReference type="SUPFAM" id="SSF52540">
    <property type="entry name" value="P-loop containing nucleoside triphosphate hydrolases"/>
    <property type="match status" value="1"/>
</dbReference>
<dbReference type="PRINTS" id="PR00193">
    <property type="entry name" value="MYOSINHEAVY"/>
</dbReference>
<dbReference type="Gene3D" id="1.20.58.530">
    <property type="match status" value="1"/>
</dbReference>
<dbReference type="Gene3D" id="1.10.10.820">
    <property type="match status" value="1"/>
</dbReference>
<reference evidence="11" key="2">
    <citation type="submission" date="2021-11" db="EMBL/GenBank/DDBJ databases">
        <authorList>
            <consortium name="Genoscope - CEA"/>
            <person name="William W."/>
        </authorList>
    </citation>
    <scope>NUCLEOTIDE SEQUENCE</scope>
</reference>
<evidence type="ECO:0000256" key="3">
    <source>
        <dbReference type="ARBA" id="ARBA00023123"/>
    </source>
</evidence>
<keyword evidence="2 6" id="KW-0067">ATP-binding</keyword>
<protein>
    <recommendedName>
        <fullName evidence="9">Myosin motor domain-containing protein</fullName>
    </recommendedName>
</protein>
<dbReference type="PROSITE" id="PS50096">
    <property type="entry name" value="IQ"/>
    <property type="match status" value="2"/>
</dbReference>
<dbReference type="GO" id="GO:0007015">
    <property type="term" value="P:actin filament organization"/>
    <property type="evidence" value="ECO:0007669"/>
    <property type="project" value="TreeGrafter"/>
</dbReference>
<evidence type="ECO:0000313" key="11">
    <source>
        <dbReference type="EMBL" id="CAH0370300.1"/>
    </source>
</evidence>
<dbReference type="PROSITE" id="PS51456">
    <property type="entry name" value="MYOSIN_MOTOR"/>
    <property type="match status" value="1"/>
</dbReference>
<dbReference type="OrthoDB" id="6108017at2759"/>
<keyword evidence="1 6" id="KW-0547">Nucleotide-binding</keyword>
<dbReference type="GO" id="GO:0016459">
    <property type="term" value="C:myosin complex"/>
    <property type="evidence" value="ECO:0007669"/>
    <property type="project" value="UniProtKB-KW"/>
</dbReference>
<evidence type="ECO:0000259" key="9">
    <source>
        <dbReference type="PROSITE" id="PS51456"/>
    </source>
</evidence>
<evidence type="ECO:0000256" key="6">
    <source>
        <dbReference type="PROSITE-ProRule" id="PRU00782"/>
    </source>
</evidence>
<keyword evidence="3 6" id="KW-0518">Myosin</keyword>
<name>A0A7S3ZYW6_9STRA</name>
<dbReference type="GO" id="GO:0005524">
    <property type="term" value="F:ATP binding"/>
    <property type="evidence" value="ECO:0007669"/>
    <property type="project" value="UniProtKB-UniRule"/>
</dbReference>
<dbReference type="InterPro" id="IPR001609">
    <property type="entry name" value="Myosin_head_motor_dom-like"/>
</dbReference>
<dbReference type="Pfam" id="PF00063">
    <property type="entry name" value="Myosin_head"/>
    <property type="match status" value="1"/>
</dbReference>
<dbReference type="PANTHER" id="PTHR13140:SF706">
    <property type="entry name" value="DILUTE CLASS UNCONVENTIONAL MYOSIN, ISOFORM C"/>
    <property type="match status" value="1"/>
</dbReference>
<dbReference type="EMBL" id="HBIW01015867">
    <property type="protein sequence ID" value="CAE0698236.1"/>
    <property type="molecule type" value="Transcribed_RNA"/>
</dbReference>
<evidence type="ECO:0000256" key="5">
    <source>
        <dbReference type="ARBA" id="ARBA00023203"/>
    </source>
</evidence>
<proteinExistence type="inferred from homology"/>
<dbReference type="GO" id="GO:0016020">
    <property type="term" value="C:membrane"/>
    <property type="evidence" value="ECO:0007669"/>
    <property type="project" value="TreeGrafter"/>
</dbReference>
<dbReference type="InterPro" id="IPR036961">
    <property type="entry name" value="Kinesin_motor_dom_sf"/>
</dbReference>
<dbReference type="Gene3D" id="1.20.5.4820">
    <property type="match status" value="1"/>
</dbReference>
<dbReference type="GO" id="GO:0000146">
    <property type="term" value="F:microfilament motor activity"/>
    <property type="evidence" value="ECO:0007669"/>
    <property type="project" value="TreeGrafter"/>
</dbReference>
<evidence type="ECO:0000256" key="1">
    <source>
        <dbReference type="ARBA" id="ARBA00022741"/>
    </source>
</evidence>
<sequence>MAATSKIYLPDAKLVWVPADVLSSNDNTVRVAKYVPDPTTKLDDETPSSTEEVVLKEPFASVESLPLRNLDLPDAGADDMVSLDYLHEASVLYNLRRRYFAALPYTYTGTMCIAVNPYKWLDLYSEENRLQYAKKKRNELPPHVYAISAMAYDGVAARSVGGAAAGVDQSILVSGESGAGKTETVKIMMGYLASVAGQTDGVVVKRVLESQPLLESFGNAKTVRNDNSSRFGKFTQLEFDATARVGGGDPPLVGSRCRTYLLEKSRITGQAPGERAYHCFYGVARGRTNSRLDLTQQRFTAKGDLATKSIEGVADPDRFAKTWDALRLVGVEDNERDAIADLLEVTLLLGDVDVEATSTEQGEGSSLLQDNASTKASQALGVNTEALGKALTERTVKARNETFKVPLTQQQARDARDALAKEIYVRTFDYIVSKINTATSSGDVDRAMRVVGLLDIFGFESFAVNRFEQLCINYTNEKLQQKFTLDLFKTVQQEYDEEGVPWTHVAFPDNAAVLTLIEGRMGIIDVLNEECVRPRGSDEGFVSKLTTLHGTESTRYIPHKMNKDQFTIKHYAGDVTYTAHHWLERNTDALPEDLAGVARSSSFTMLSQLFSSSVVTTKKKGKLVKDTVCTKFKAQLTLLMEEIERTTVQYVRCVKPNSIKSSSHYDVEMVVDQLRCAGVIEAIRVARAGYPNKLPHAEVPRRFGLLCDTSGSTLQLCKALIGEEPATQKRDGPYAVGSTRVYFKAGVLEALERRRADALGERAIVVQARWRQIRHTRRYKSAKQGAKKVQARHRRYIARRLYLKTKAASILAQSARRALMARKRVAALRRNRAASRVAATWRGRKERRAYELLRTNAVTIQKVQRRRAAASLFTKMASDAREQAKLENRLAAMEAKLRDAQSKNEEEEGALVANALVDLRSANADLRKENEKLRSENAALKKKVSDLEQEKAIRADVLAASRAQHFAEPPKPVAKKTVSSPRAADTTPDKKKQSRFAALVGSLGFGNTPTTEKEVPPTPSSGRRDRRAPHIARPLNRFWQDVPAGSLESALPSTPNDVARVHLKVGGQYLCATGARGCALEPVPQQPKSPSSSTADGRDACYLRCEPPVQVSAQVARANGQTGANGGDFGYRTAMAFIVETAQKGTFRLRSELTGGYVNVGGLFQRYCLCASAPTAAEATSFEFVARQKDGNEPVGEPDPSSPGGRDASMERLRAQQLLVALRAADGPKRGHFVRVRPDAYVNVAPPSSPDAARGALPADDRTTPLLSVELLVPLSQYEVTFVASQLGLIVSKTMPLKVVRFKDVGASLAPAAELSGRIAVGDVLATADGRDITQCSRREAVDVITSTRPITIGFRVGEV</sequence>
<dbReference type="PANTHER" id="PTHR13140">
    <property type="entry name" value="MYOSIN"/>
    <property type="match status" value="1"/>
</dbReference>
<organism evidence="10">
    <name type="scientific">Pelagomonas calceolata</name>
    <dbReference type="NCBI Taxonomy" id="35677"/>
    <lineage>
        <taxon>Eukaryota</taxon>
        <taxon>Sar</taxon>
        <taxon>Stramenopiles</taxon>
        <taxon>Ochrophyta</taxon>
        <taxon>Pelagophyceae</taxon>
        <taxon>Pelagomonadales</taxon>
        <taxon>Pelagomonadaceae</taxon>
        <taxon>Pelagomonas</taxon>
    </lineage>
</organism>
<dbReference type="GO" id="GO:0051015">
    <property type="term" value="F:actin filament binding"/>
    <property type="evidence" value="ECO:0007669"/>
    <property type="project" value="TreeGrafter"/>
</dbReference>
<keyword evidence="7" id="KW-0175">Coiled coil</keyword>
<dbReference type="EMBL" id="CAKKNE010000003">
    <property type="protein sequence ID" value="CAH0370300.1"/>
    <property type="molecule type" value="Genomic_DNA"/>
</dbReference>
<dbReference type="InterPro" id="IPR027417">
    <property type="entry name" value="P-loop_NTPase"/>
</dbReference>
<keyword evidence="4 6" id="KW-0505">Motor protein</keyword>
<feature type="coiled-coil region" evidence="7">
    <location>
        <begin position="876"/>
        <end position="950"/>
    </location>
</feature>
<feature type="region of interest" description="Disordered" evidence="8">
    <location>
        <begin position="964"/>
        <end position="1027"/>
    </location>
</feature>
<dbReference type="InterPro" id="IPR000048">
    <property type="entry name" value="IQ_motif_EF-hand-BS"/>
</dbReference>
<feature type="region of interest" description="Actin-binding" evidence="6">
    <location>
        <begin position="636"/>
        <end position="658"/>
    </location>
</feature>
<dbReference type="GO" id="GO:0005737">
    <property type="term" value="C:cytoplasm"/>
    <property type="evidence" value="ECO:0007669"/>
    <property type="project" value="TreeGrafter"/>
</dbReference>
<dbReference type="CDD" id="cd00124">
    <property type="entry name" value="MYSc"/>
    <property type="match status" value="1"/>
</dbReference>
<feature type="binding site" evidence="6">
    <location>
        <begin position="175"/>
        <end position="182"/>
    </location>
    <ligand>
        <name>ATP</name>
        <dbReference type="ChEBI" id="CHEBI:30616"/>
    </ligand>
</feature>
<evidence type="ECO:0000256" key="8">
    <source>
        <dbReference type="SAM" id="MobiDB-lite"/>
    </source>
</evidence>
<comment type="similarity">
    <text evidence="6">Belongs to the TRAFAC class myosin-kinesin ATPase superfamily. Myosin family.</text>
</comment>
<evidence type="ECO:0000256" key="4">
    <source>
        <dbReference type="ARBA" id="ARBA00023175"/>
    </source>
</evidence>
<reference evidence="10" key="1">
    <citation type="submission" date="2021-01" db="EMBL/GenBank/DDBJ databases">
        <authorList>
            <person name="Corre E."/>
            <person name="Pelletier E."/>
            <person name="Niang G."/>
            <person name="Scheremetjew M."/>
            <person name="Finn R."/>
            <person name="Kale V."/>
            <person name="Holt S."/>
            <person name="Cochrane G."/>
            <person name="Meng A."/>
            <person name="Brown T."/>
            <person name="Cohen L."/>
        </authorList>
    </citation>
    <scope>NUCLEOTIDE SEQUENCE</scope>
    <source>
        <strain evidence="10">CCMP1756</strain>
    </source>
</reference>
<dbReference type="Gene3D" id="1.20.120.720">
    <property type="entry name" value="Myosin VI head, motor domain, U50 subdomain"/>
    <property type="match status" value="1"/>
</dbReference>
<feature type="region of interest" description="Disordered" evidence="8">
    <location>
        <begin position="1187"/>
        <end position="1208"/>
    </location>
</feature>
<gene>
    <name evidence="10" type="ORF">PCAL00307_LOCUS13672</name>
    <name evidence="11" type="ORF">PECAL_3P01770</name>
</gene>
<feature type="domain" description="Myosin motor" evidence="9">
    <location>
        <begin position="75"/>
        <end position="756"/>
    </location>
</feature>
<evidence type="ECO:0000313" key="12">
    <source>
        <dbReference type="Proteomes" id="UP000789595"/>
    </source>
</evidence>
<evidence type="ECO:0000256" key="2">
    <source>
        <dbReference type="ARBA" id="ARBA00022840"/>
    </source>
</evidence>
<evidence type="ECO:0000313" key="10">
    <source>
        <dbReference type="EMBL" id="CAE0698236.1"/>
    </source>
</evidence>
<dbReference type="SMART" id="SM00015">
    <property type="entry name" value="IQ"/>
    <property type="match status" value="3"/>
</dbReference>
<accession>A0A7S3ZYW6</accession>
<dbReference type="SMART" id="SM00242">
    <property type="entry name" value="MYSc"/>
    <property type="match status" value="1"/>
</dbReference>
<dbReference type="Proteomes" id="UP000789595">
    <property type="component" value="Unassembled WGS sequence"/>
</dbReference>
<evidence type="ECO:0000256" key="7">
    <source>
        <dbReference type="SAM" id="Coils"/>
    </source>
</evidence>